<evidence type="ECO:0000313" key="3">
    <source>
        <dbReference type="EMBL" id="VDM90287.1"/>
    </source>
</evidence>
<dbReference type="EMBL" id="LR130759">
    <property type="protein sequence ID" value="VDM90287.1"/>
    <property type="molecule type" value="Genomic_DNA"/>
</dbReference>
<organism evidence="3 4">
    <name type="scientific">Mycobacterium basiliense</name>
    <dbReference type="NCBI Taxonomy" id="2094119"/>
    <lineage>
        <taxon>Bacteria</taxon>
        <taxon>Bacillati</taxon>
        <taxon>Actinomycetota</taxon>
        <taxon>Actinomycetes</taxon>
        <taxon>Mycobacteriales</taxon>
        <taxon>Mycobacteriaceae</taxon>
        <taxon>Mycobacterium</taxon>
    </lineage>
</organism>
<keyword evidence="4" id="KW-1185">Reference proteome</keyword>
<dbReference type="KEGG" id="mbai:MB901379_03883"/>
<evidence type="ECO:0000259" key="2">
    <source>
        <dbReference type="Pfam" id="PF05065"/>
    </source>
</evidence>
<comment type="subcellular location">
    <subcellularLocation>
        <location evidence="1">Virion</location>
    </subcellularLocation>
</comment>
<accession>A0A447GIF4</accession>
<sequence>MASTTGTFGPILTPEQVGDLVIQPLIAQSIAGQVLTSVSTDRHTYRIPIVTTDPSAGWVAEGAEITVSDPDIDELEVTPSKLAALTVISQELADDSSPAAANVIGQGIVRDLTRKTDQALFTATTTDGPGGLPGVSGISTVDAGAAFANVDAFSDALYTSEQHNGTVTAFVTNPATAMTLAKLKTGSDRNTPLLQADPTQPGKRQILGVPLLTCPYVATTNNDVWAVPRAQTFFVVREVAEVESDRSVFFTSHRVAIRAIVRAGFGFPNPPAIVKIATS</sequence>
<reference evidence="4" key="1">
    <citation type="submission" date="2018-02" db="EMBL/GenBank/DDBJ databases">
        <authorList>
            <person name="Seth-Smith MB H."/>
            <person name="Seth-Smith H."/>
        </authorList>
    </citation>
    <scope>NUCLEOTIDE SEQUENCE [LARGE SCALE GENOMIC DNA]</scope>
</reference>
<proteinExistence type="predicted"/>
<name>A0A447GIF4_9MYCO</name>
<dbReference type="SUPFAM" id="SSF56563">
    <property type="entry name" value="Major capsid protein gp5"/>
    <property type="match status" value="1"/>
</dbReference>
<dbReference type="Gene3D" id="3.30.2320.10">
    <property type="entry name" value="hypothetical protein PF0899 domain"/>
    <property type="match status" value="1"/>
</dbReference>
<dbReference type="InterPro" id="IPR054612">
    <property type="entry name" value="Phage_capsid-like_C"/>
</dbReference>
<dbReference type="Pfam" id="PF05065">
    <property type="entry name" value="Phage_capsid"/>
    <property type="match status" value="1"/>
</dbReference>
<feature type="domain" description="Phage capsid-like C-terminal" evidence="2">
    <location>
        <begin position="11"/>
        <end position="276"/>
    </location>
</feature>
<evidence type="ECO:0000313" key="4">
    <source>
        <dbReference type="Proteomes" id="UP000269998"/>
    </source>
</evidence>
<evidence type="ECO:0000256" key="1">
    <source>
        <dbReference type="ARBA" id="ARBA00004328"/>
    </source>
</evidence>
<gene>
    <name evidence="3" type="ORF">MB901379_03883</name>
</gene>
<dbReference type="OrthoDB" id="3233650at2"/>
<dbReference type="Proteomes" id="UP000269998">
    <property type="component" value="Chromosome"/>
</dbReference>
<dbReference type="AlphaFoldDB" id="A0A447GIF4"/>
<dbReference type="Gene3D" id="3.30.2400.10">
    <property type="entry name" value="Major capsid protein gp5"/>
    <property type="match status" value="1"/>
</dbReference>
<dbReference type="RefSeq" id="WP_158017992.1">
    <property type="nucleotide sequence ID" value="NZ_CBCSKE010000037.1"/>
</dbReference>
<protein>
    <submittedName>
        <fullName evidence="3">Phage major capsid protein, HK97 family</fullName>
    </submittedName>
</protein>
<dbReference type="NCBIfam" id="TIGR01554">
    <property type="entry name" value="major_cap_HK97"/>
    <property type="match status" value="1"/>
</dbReference>
<dbReference type="InterPro" id="IPR024455">
    <property type="entry name" value="Phage_capsid"/>
</dbReference>